<sequence>MRLNPLAGASACLVLGLGALAALDPVTPAVLVGAVLLLALVRVREWRPLVPGAVVVVLGAVGVGFSNALLAPGGGLDGLAGLATALRVLAVGLPGLLLLTALDPTELADALVQHLRVPPRPAYAVLAALRMLPLLQEEWQVLGLAQRSRGLDAGRSPVRAVELLGRRAFALLVGTVRHASRLALAMDARGFDSGVPRSRARRSRLGPLDAAAVGGAMLLVGAAVAVSVALGTYRPLGG</sequence>
<keyword evidence="6" id="KW-0732">Signal</keyword>
<protein>
    <submittedName>
        <fullName evidence="7">Energy-coupling factor transport system permease protein</fullName>
    </submittedName>
</protein>
<reference evidence="7 8" key="1">
    <citation type="submission" date="2019-02" db="EMBL/GenBank/DDBJ databases">
        <title>Genomic Encyclopedia of Type Strains, Phase IV (KMG-IV): sequencing the most valuable type-strain genomes for metagenomic binning, comparative biology and taxonomic classification.</title>
        <authorList>
            <person name="Goeker M."/>
        </authorList>
    </citation>
    <scope>NUCLEOTIDE SEQUENCE [LARGE SCALE GENOMIC DNA]</scope>
    <source>
        <strain evidence="7 8">DSM 45622</strain>
    </source>
</reference>
<dbReference type="OrthoDB" id="6400at2"/>
<evidence type="ECO:0000256" key="2">
    <source>
        <dbReference type="ARBA" id="ARBA00022692"/>
    </source>
</evidence>
<feature type="signal peptide" evidence="6">
    <location>
        <begin position="1"/>
        <end position="21"/>
    </location>
</feature>
<keyword evidence="8" id="KW-1185">Reference proteome</keyword>
<feature type="transmembrane region" description="Helical" evidence="5">
    <location>
        <begin position="46"/>
        <end position="70"/>
    </location>
</feature>
<keyword evidence="4 5" id="KW-0472">Membrane</keyword>
<dbReference type="InterPro" id="IPR003339">
    <property type="entry name" value="ABC/ECF_trnsptr_transmembrane"/>
</dbReference>
<dbReference type="PANTHER" id="PTHR33514:SF13">
    <property type="entry name" value="PROTEIN ABCI12, CHLOROPLASTIC"/>
    <property type="match status" value="1"/>
</dbReference>
<proteinExistence type="predicted"/>
<dbReference type="Pfam" id="PF02361">
    <property type="entry name" value="CbiQ"/>
    <property type="match status" value="1"/>
</dbReference>
<dbReference type="GO" id="GO:0005886">
    <property type="term" value="C:plasma membrane"/>
    <property type="evidence" value="ECO:0007669"/>
    <property type="project" value="UniProtKB-ARBA"/>
</dbReference>
<organism evidence="7 8">
    <name type="scientific">Motilibacter rhizosphaerae</name>
    <dbReference type="NCBI Taxonomy" id="598652"/>
    <lineage>
        <taxon>Bacteria</taxon>
        <taxon>Bacillati</taxon>
        <taxon>Actinomycetota</taxon>
        <taxon>Actinomycetes</taxon>
        <taxon>Motilibacterales</taxon>
        <taxon>Motilibacteraceae</taxon>
        <taxon>Motilibacter</taxon>
    </lineage>
</organism>
<keyword evidence="2 5" id="KW-0812">Transmembrane</keyword>
<evidence type="ECO:0000256" key="6">
    <source>
        <dbReference type="SAM" id="SignalP"/>
    </source>
</evidence>
<keyword evidence="3 5" id="KW-1133">Transmembrane helix</keyword>
<dbReference type="AlphaFoldDB" id="A0A4Q7NPN7"/>
<evidence type="ECO:0000313" key="7">
    <source>
        <dbReference type="EMBL" id="RZS87239.1"/>
    </source>
</evidence>
<accession>A0A4Q7NPN7</accession>
<name>A0A4Q7NPN7_9ACTN</name>
<dbReference type="RefSeq" id="WP_130493383.1">
    <property type="nucleotide sequence ID" value="NZ_SGXD01000003.1"/>
</dbReference>
<feature type="chain" id="PRO_5039357865" evidence="6">
    <location>
        <begin position="22"/>
        <end position="238"/>
    </location>
</feature>
<dbReference type="PANTHER" id="PTHR33514">
    <property type="entry name" value="PROTEIN ABCI12, CHLOROPLASTIC"/>
    <property type="match status" value="1"/>
</dbReference>
<dbReference type="Proteomes" id="UP000293638">
    <property type="component" value="Unassembled WGS sequence"/>
</dbReference>
<feature type="transmembrane region" description="Helical" evidence="5">
    <location>
        <begin position="208"/>
        <end position="233"/>
    </location>
</feature>
<dbReference type="EMBL" id="SGXD01000003">
    <property type="protein sequence ID" value="RZS87239.1"/>
    <property type="molecule type" value="Genomic_DNA"/>
</dbReference>
<evidence type="ECO:0000256" key="5">
    <source>
        <dbReference type="SAM" id="Phobius"/>
    </source>
</evidence>
<evidence type="ECO:0000256" key="4">
    <source>
        <dbReference type="ARBA" id="ARBA00023136"/>
    </source>
</evidence>
<feature type="transmembrane region" description="Helical" evidence="5">
    <location>
        <begin position="82"/>
        <end position="102"/>
    </location>
</feature>
<gene>
    <name evidence="7" type="ORF">EV189_2664</name>
</gene>
<evidence type="ECO:0000256" key="1">
    <source>
        <dbReference type="ARBA" id="ARBA00004141"/>
    </source>
</evidence>
<comment type="caution">
    <text evidence="7">The sequence shown here is derived from an EMBL/GenBank/DDBJ whole genome shotgun (WGS) entry which is preliminary data.</text>
</comment>
<comment type="subcellular location">
    <subcellularLocation>
        <location evidence="1">Membrane</location>
        <topology evidence="1">Multi-pass membrane protein</topology>
    </subcellularLocation>
</comment>
<evidence type="ECO:0000313" key="8">
    <source>
        <dbReference type="Proteomes" id="UP000293638"/>
    </source>
</evidence>
<dbReference type="CDD" id="cd16914">
    <property type="entry name" value="EcfT"/>
    <property type="match status" value="1"/>
</dbReference>
<evidence type="ECO:0000256" key="3">
    <source>
        <dbReference type="ARBA" id="ARBA00022989"/>
    </source>
</evidence>